<dbReference type="OrthoDB" id="3260913at2759"/>
<sequence length="252" mass="28119">MLSVIRKTAARAWNSTSQDVLGLGYSGNEENPVLTVNVEELRDYIPNIPWYSLAHACTSTVGPMCSAVRDTVHHDIDSLARLLVDLEVSAVPEPETSCEEPPSVFPSIALDEDADFTEREHSALGHHEAHTSDLSIPTIVVTPCPSQTRDRAGWVPFQDASFGNRLVVPTHPVVNDVFPPQMAKASPVVERWKFVDGHWWAMLPSLEEQMQKGMFSRPMHCRRRKSCSDSRSKYHSPRSRPPSPSRRAPNST</sequence>
<gene>
    <name evidence="2" type="ORF">EIP91_004864</name>
</gene>
<evidence type="ECO:0000256" key="1">
    <source>
        <dbReference type="SAM" id="MobiDB-lite"/>
    </source>
</evidence>
<comment type="caution">
    <text evidence="2">The sequence shown here is derived from an EMBL/GenBank/DDBJ whole genome shotgun (WGS) entry which is preliminary data.</text>
</comment>
<name>A0A4R0RUA8_9APHY</name>
<accession>A0A4R0RUA8</accession>
<evidence type="ECO:0000313" key="2">
    <source>
        <dbReference type="EMBL" id="TCD70135.1"/>
    </source>
</evidence>
<dbReference type="EMBL" id="RWJN01000027">
    <property type="protein sequence ID" value="TCD70135.1"/>
    <property type="molecule type" value="Genomic_DNA"/>
</dbReference>
<protein>
    <submittedName>
        <fullName evidence="2">Uncharacterized protein</fullName>
    </submittedName>
</protein>
<feature type="region of interest" description="Disordered" evidence="1">
    <location>
        <begin position="214"/>
        <end position="252"/>
    </location>
</feature>
<dbReference type="AlphaFoldDB" id="A0A4R0RUA8"/>
<organism evidence="2 3">
    <name type="scientific">Steccherinum ochraceum</name>
    <dbReference type="NCBI Taxonomy" id="92696"/>
    <lineage>
        <taxon>Eukaryota</taxon>
        <taxon>Fungi</taxon>
        <taxon>Dikarya</taxon>
        <taxon>Basidiomycota</taxon>
        <taxon>Agaricomycotina</taxon>
        <taxon>Agaricomycetes</taxon>
        <taxon>Polyporales</taxon>
        <taxon>Steccherinaceae</taxon>
        <taxon>Steccherinum</taxon>
    </lineage>
</organism>
<proteinExistence type="predicted"/>
<evidence type="ECO:0000313" key="3">
    <source>
        <dbReference type="Proteomes" id="UP000292702"/>
    </source>
</evidence>
<reference evidence="2 3" key="1">
    <citation type="submission" date="2018-11" db="EMBL/GenBank/DDBJ databases">
        <title>Genome assembly of Steccherinum ochraceum LE-BIN_3174, the white-rot fungus of the Steccherinaceae family (The Residual Polyporoid clade, Polyporales, Basidiomycota).</title>
        <authorList>
            <person name="Fedorova T.V."/>
            <person name="Glazunova O.A."/>
            <person name="Landesman E.O."/>
            <person name="Moiseenko K.V."/>
            <person name="Psurtseva N.V."/>
            <person name="Savinova O.S."/>
            <person name="Shakhova N.V."/>
            <person name="Tyazhelova T.V."/>
            <person name="Vasina D.V."/>
        </authorList>
    </citation>
    <scope>NUCLEOTIDE SEQUENCE [LARGE SCALE GENOMIC DNA]</scope>
    <source>
        <strain evidence="2 3">LE-BIN_3174</strain>
    </source>
</reference>
<keyword evidence="3" id="KW-1185">Reference proteome</keyword>
<dbReference type="Proteomes" id="UP000292702">
    <property type="component" value="Unassembled WGS sequence"/>
</dbReference>